<accession>A0A0F7L764</accession>
<protein>
    <submittedName>
        <fullName evidence="1">Putative terminase-like family</fullName>
    </submittedName>
</protein>
<dbReference type="Pfam" id="PF03237">
    <property type="entry name" value="Terminase_6N"/>
    <property type="match status" value="1"/>
</dbReference>
<name>A0A0F7L764_9VIRU</name>
<sequence>MPRKKTTDRSPRRKRDAQTTDALTEFELDFSESPTVWNFLNSDNFVRGIMGPVGSGKSYACCAEIFLRAVKQAPSPRDGIRHTRFAIIRNSYPELRTTTLKTWQEIFPENKWGAMRWSPPITHHIQLPPRGDAAGIDCEVIFLALDQPRDTRRVLSLELTGAFVDEVRELPKAIIDALTSRVGRYPSKADGGATWRGVWMCSNPMDDDHWYYRLAEKEKPGKGDWAWKFFRQPGGVHPGSVEDKNAIFSAGKHWVPNPKAENTNNLPPGYYQQQLQGKNLDWINAYAAGLYTFVQEGRAVWQEYVDSTMSAETLEIDYSLPIHVGLDFGLTPAAVFGQRHPSGQWNMFYELVTEDMGLERFGQMLLYELNTRFDKLEPLIWGDPAGSKRDEIFEVTAFDHLRTLGLNAKPTATNDFQVRREAGAAPMTRLINGKPGLQVHKDCHQLRKALTGGYYFKREAISGGQERFRDKPYKNNSSHVGDAYGYICLGGGEHRRLTRGSHRPGINTEPVIANTEFSVF</sequence>
<evidence type="ECO:0000313" key="1">
    <source>
        <dbReference type="EMBL" id="AKH47287.1"/>
    </source>
</evidence>
<reference evidence="1" key="2">
    <citation type="submission" date="2015-03" db="EMBL/GenBank/DDBJ databases">
        <authorList>
            <person name="Chow C.-E.T."/>
            <person name="Winget D.M."/>
            <person name="White R.A.III."/>
            <person name="Hallam S.J."/>
            <person name="Suttle C.A."/>
        </authorList>
    </citation>
    <scope>NUCLEOTIDE SEQUENCE</scope>
    <source>
        <strain evidence="1">H4084944</strain>
    </source>
</reference>
<dbReference type="Gene3D" id="3.40.50.300">
    <property type="entry name" value="P-loop containing nucleotide triphosphate hydrolases"/>
    <property type="match status" value="1"/>
</dbReference>
<dbReference type="InterPro" id="IPR027417">
    <property type="entry name" value="P-loop_NTPase"/>
</dbReference>
<dbReference type="EMBL" id="KR029590">
    <property type="protein sequence ID" value="AKH47287.1"/>
    <property type="molecule type" value="Genomic_DNA"/>
</dbReference>
<dbReference type="Gene3D" id="3.30.420.280">
    <property type="match status" value="1"/>
</dbReference>
<organism evidence="1">
    <name type="scientific">uncultured marine virus</name>
    <dbReference type="NCBI Taxonomy" id="186617"/>
    <lineage>
        <taxon>Viruses</taxon>
        <taxon>environmental samples</taxon>
    </lineage>
</organism>
<reference evidence="1" key="1">
    <citation type="journal article" date="2015" name="Front. Microbiol.">
        <title>Combining genomic sequencing methods to explore viral diversity and reveal potential virus-host interactions.</title>
        <authorList>
            <person name="Chow C.E."/>
            <person name="Winget D.M."/>
            <person name="White R.A.III."/>
            <person name="Hallam S.J."/>
            <person name="Suttle C.A."/>
        </authorList>
    </citation>
    <scope>NUCLEOTIDE SEQUENCE</scope>
    <source>
        <strain evidence="1">H4084944</strain>
    </source>
</reference>
<proteinExistence type="predicted"/>